<reference evidence="1 2" key="1">
    <citation type="journal article" date="2017" name="Front. Genet.">
        <title>Draft sequencing of the heterozygous diploid genome of Satsuma (Citrus unshiu Marc.) using a hybrid assembly approach.</title>
        <authorList>
            <person name="Shimizu T."/>
            <person name="Tanizawa Y."/>
            <person name="Mochizuki T."/>
            <person name="Nagasaki H."/>
            <person name="Yoshioka T."/>
            <person name="Toyoda A."/>
            <person name="Fujiyama A."/>
            <person name="Kaminuma E."/>
            <person name="Nakamura Y."/>
        </authorList>
    </citation>
    <scope>NUCLEOTIDE SEQUENCE [LARGE SCALE GENOMIC DNA]</scope>
    <source>
        <strain evidence="2">cv. Miyagawa wase</strain>
    </source>
</reference>
<name>A0A2H5PQT6_CITUN</name>
<comment type="caution">
    <text evidence="1">The sequence shown here is derived from an EMBL/GenBank/DDBJ whole genome shotgun (WGS) entry which is preliminary data.</text>
</comment>
<dbReference type="AlphaFoldDB" id="A0A2H5PQT6"/>
<dbReference type="Proteomes" id="UP000236630">
    <property type="component" value="Unassembled WGS sequence"/>
</dbReference>
<organism evidence="1 2">
    <name type="scientific">Citrus unshiu</name>
    <name type="common">Satsuma mandarin</name>
    <name type="synonym">Citrus nobilis var. unshiu</name>
    <dbReference type="NCBI Taxonomy" id="55188"/>
    <lineage>
        <taxon>Eukaryota</taxon>
        <taxon>Viridiplantae</taxon>
        <taxon>Streptophyta</taxon>
        <taxon>Embryophyta</taxon>
        <taxon>Tracheophyta</taxon>
        <taxon>Spermatophyta</taxon>
        <taxon>Magnoliopsida</taxon>
        <taxon>eudicotyledons</taxon>
        <taxon>Gunneridae</taxon>
        <taxon>Pentapetalae</taxon>
        <taxon>rosids</taxon>
        <taxon>malvids</taxon>
        <taxon>Sapindales</taxon>
        <taxon>Rutaceae</taxon>
        <taxon>Aurantioideae</taxon>
        <taxon>Citrus</taxon>
    </lineage>
</organism>
<proteinExistence type="predicted"/>
<keyword evidence="2" id="KW-1185">Reference proteome</keyword>
<dbReference type="EMBL" id="BDQV01000108">
    <property type="protein sequence ID" value="GAY54727.1"/>
    <property type="molecule type" value="Genomic_DNA"/>
</dbReference>
<evidence type="ECO:0000313" key="2">
    <source>
        <dbReference type="Proteomes" id="UP000236630"/>
    </source>
</evidence>
<gene>
    <name evidence="1" type="ORF">CUMW_158950</name>
</gene>
<sequence>MPEIPAEILLASPSFLPYNNNIFRSLSPVSMQGRSQLRSPSPRSNSDTLSVSCLKHLAASLSRLRSPTFSRSQLHRSLSPNIICLTLLSMSEVPNPHMRTCEKCCNDKILRTSHTRENLNRCRAFEWGDNQKSSESNEFRGKEDQNMSENKILVLLGEVRGWGIKWNACFLNFNYLKENFNEDDNTRMYYEKDNQVLL</sequence>
<accession>A0A2H5PQT6</accession>
<protein>
    <submittedName>
        <fullName evidence="1">Uncharacterized protein</fullName>
    </submittedName>
</protein>
<evidence type="ECO:0000313" key="1">
    <source>
        <dbReference type="EMBL" id="GAY54727.1"/>
    </source>
</evidence>